<reference evidence="2" key="1">
    <citation type="submission" date="2020-02" db="EMBL/GenBank/DDBJ databases">
        <authorList>
            <person name="Palmer J.M."/>
        </authorList>
    </citation>
    <scope>NUCLEOTIDE SEQUENCE</scope>
    <source>
        <strain evidence="2">EPUS1.4</strain>
        <tissue evidence="2">Thallus</tissue>
    </source>
</reference>
<dbReference type="Gene3D" id="2.60.120.10">
    <property type="entry name" value="Jelly Rolls"/>
    <property type="match status" value="1"/>
</dbReference>
<dbReference type="Proteomes" id="UP000606974">
    <property type="component" value="Unassembled WGS sequence"/>
</dbReference>
<dbReference type="PANTHER" id="PTHR36156:SF2">
    <property type="entry name" value="CUPIN TYPE-2 DOMAIN-CONTAINING PROTEIN"/>
    <property type="match status" value="1"/>
</dbReference>
<protein>
    <recommendedName>
        <fullName evidence="1">Cupin type-2 domain-containing protein</fullName>
    </recommendedName>
</protein>
<comment type="caution">
    <text evidence="2">The sequence shown here is derived from an EMBL/GenBank/DDBJ whole genome shotgun (WGS) entry which is preliminary data.</text>
</comment>
<name>A0A8H7E4N7_9EURO</name>
<evidence type="ECO:0000259" key="1">
    <source>
        <dbReference type="Pfam" id="PF07883"/>
    </source>
</evidence>
<dbReference type="SUPFAM" id="SSF51182">
    <property type="entry name" value="RmlC-like cupins"/>
    <property type="match status" value="1"/>
</dbReference>
<dbReference type="Gene3D" id="2.20.70.150">
    <property type="match status" value="1"/>
</dbReference>
<dbReference type="Pfam" id="PF07883">
    <property type="entry name" value="Cupin_2"/>
    <property type="match status" value="1"/>
</dbReference>
<dbReference type="InterPro" id="IPR011051">
    <property type="entry name" value="RmlC_Cupin_sf"/>
</dbReference>
<dbReference type="InterPro" id="IPR047142">
    <property type="entry name" value="OryJ/VirC-like"/>
</dbReference>
<evidence type="ECO:0000313" key="3">
    <source>
        <dbReference type="Proteomes" id="UP000606974"/>
    </source>
</evidence>
<proteinExistence type="predicted"/>
<organism evidence="2 3">
    <name type="scientific">Endocarpon pusillum</name>
    <dbReference type="NCBI Taxonomy" id="364733"/>
    <lineage>
        <taxon>Eukaryota</taxon>
        <taxon>Fungi</taxon>
        <taxon>Dikarya</taxon>
        <taxon>Ascomycota</taxon>
        <taxon>Pezizomycotina</taxon>
        <taxon>Eurotiomycetes</taxon>
        <taxon>Chaetothyriomycetidae</taxon>
        <taxon>Verrucariales</taxon>
        <taxon>Verrucariaceae</taxon>
        <taxon>Endocarpon</taxon>
    </lineage>
</organism>
<dbReference type="OrthoDB" id="5840532at2759"/>
<dbReference type="CDD" id="cd02231">
    <property type="entry name" value="cupin_BLL6423-like"/>
    <property type="match status" value="1"/>
</dbReference>
<dbReference type="AlphaFoldDB" id="A0A8H7E4N7"/>
<accession>A0A8H7E4N7</accession>
<gene>
    <name evidence="2" type="ORF">GJ744_009303</name>
</gene>
<sequence length="191" mass="20911">MASPPAVHRIVTGHNSEGKAIIESDTKLTPLNPYTNAPLASDSSDPFAFALVHRTSGFPASNTEPLIEYHGKKISLEDKVGTTCRIVDFPPIKLGEDGQLPEGFMHRTQSLDFGVVLKGRIMLELDDGVETEVEEGAVVVQRGTIHAWKNVSNEICRMLFVLVPAEKVKNESTGEYLEVTPTPQLLDDESK</sequence>
<dbReference type="InterPro" id="IPR014710">
    <property type="entry name" value="RmlC-like_jellyroll"/>
</dbReference>
<dbReference type="PANTHER" id="PTHR36156">
    <property type="entry name" value="SLR2101 PROTEIN"/>
    <property type="match status" value="1"/>
</dbReference>
<dbReference type="InterPro" id="IPR013096">
    <property type="entry name" value="Cupin_2"/>
</dbReference>
<keyword evidence="3" id="KW-1185">Reference proteome</keyword>
<feature type="domain" description="Cupin type-2" evidence="1">
    <location>
        <begin position="106"/>
        <end position="161"/>
    </location>
</feature>
<dbReference type="EMBL" id="JAACFV010000054">
    <property type="protein sequence ID" value="KAF7508450.1"/>
    <property type="molecule type" value="Genomic_DNA"/>
</dbReference>
<evidence type="ECO:0000313" key="2">
    <source>
        <dbReference type="EMBL" id="KAF7508450.1"/>
    </source>
</evidence>